<keyword evidence="7 16" id="KW-0285">Flavoprotein</keyword>
<dbReference type="EC" id="1.3.1.98" evidence="16"/>
<protein>
    <recommendedName>
        <fullName evidence="16">UDP-N-acetylenolpyruvoylglucosamine reductase</fullName>
        <ecNumber evidence="16">1.3.1.98</ecNumber>
    </recommendedName>
    <alternativeName>
        <fullName evidence="16">UDP-N-acetylmuramate dehydrogenase</fullName>
    </alternativeName>
</protein>
<accession>A0A1G5E407</accession>
<dbReference type="GO" id="GO:0008360">
    <property type="term" value="P:regulation of cell shape"/>
    <property type="evidence" value="ECO:0007669"/>
    <property type="project" value="UniProtKB-KW"/>
</dbReference>
<evidence type="ECO:0000256" key="9">
    <source>
        <dbReference type="ARBA" id="ARBA00022857"/>
    </source>
</evidence>
<dbReference type="PANTHER" id="PTHR21071">
    <property type="entry name" value="UDP-N-ACETYLENOLPYRUVOYLGLUCOSAMINE REDUCTASE"/>
    <property type="match status" value="1"/>
</dbReference>
<dbReference type="InterPro" id="IPR016167">
    <property type="entry name" value="FAD-bd_PCMH_sub1"/>
</dbReference>
<keyword evidence="6 16" id="KW-0132">Cell division</keyword>
<keyword evidence="19" id="KW-1185">Reference proteome</keyword>
<dbReference type="UniPathway" id="UPA00219"/>
<dbReference type="InterPro" id="IPR003170">
    <property type="entry name" value="MurB"/>
</dbReference>
<proteinExistence type="inferred from homology"/>
<keyword evidence="11 16" id="KW-0573">Peptidoglycan synthesis</keyword>
<comment type="similarity">
    <text evidence="16">Belongs to the MurB family.</text>
</comment>
<dbReference type="PROSITE" id="PS51387">
    <property type="entry name" value="FAD_PCMH"/>
    <property type="match status" value="1"/>
</dbReference>
<evidence type="ECO:0000256" key="3">
    <source>
        <dbReference type="ARBA" id="ARBA00004496"/>
    </source>
</evidence>
<dbReference type="RefSeq" id="WP_074462369.1">
    <property type="nucleotide sequence ID" value="NZ_FMUR01000010.1"/>
</dbReference>
<dbReference type="InterPro" id="IPR036635">
    <property type="entry name" value="MurB_C_sf"/>
</dbReference>
<dbReference type="NCBIfam" id="NF010480">
    <property type="entry name" value="PRK13905.1"/>
    <property type="match status" value="1"/>
</dbReference>
<feature type="active site" evidence="16">
    <location>
        <position position="296"/>
    </location>
</feature>
<dbReference type="NCBIfam" id="TIGR00179">
    <property type="entry name" value="murB"/>
    <property type="match status" value="1"/>
</dbReference>
<evidence type="ECO:0000256" key="16">
    <source>
        <dbReference type="HAMAP-Rule" id="MF_00037"/>
    </source>
</evidence>
<dbReference type="SUPFAM" id="SSF56176">
    <property type="entry name" value="FAD-binding/transporter-associated domain-like"/>
    <property type="match status" value="1"/>
</dbReference>
<comment type="function">
    <text evidence="2 16">Cell wall formation.</text>
</comment>
<feature type="active site" description="Proton donor" evidence="16">
    <location>
        <position position="226"/>
    </location>
</feature>
<dbReference type="Pfam" id="PF01565">
    <property type="entry name" value="FAD_binding_4"/>
    <property type="match status" value="1"/>
</dbReference>
<evidence type="ECO:0000256" key="4">
    <source>
        <dbReference type="ARBA" id="ARBA00004752"/>
    </source>
</evidence>
<keyword evidence="10 16" id="KW-0133">Cell shape</keyword>
<keyword evidence="9 16" id="KW-0521">NADP</keyword>
<evidence type="ECO:0000256" key="12">
    <source>
        <dbReference type="ARBA" id="ARBA00023002"/>
    </source>
</evidence>
<dbReference type="InterPro" id="IPR011601">
    <property type="entry name" value="MurB_C"/>
</dbReference>
<evidence type="ECO:0000256" key="7">
    <source>
        <dbReference type="ARBA" id="ARBA00022630"/>
    </source>
</evidence>
<dbReference type="Gene3D" id="3.30.43.10">
    <property type="entry name" value="Uridine Diphospho-n-acetylenolpyruvylglucosamine Reductase, domain 2"/>
    <property type="match status" value="1"/>
</dbReference>
<dbReference type="GO" id="GO:0071949">
    <property type="term" value="F:FAD binding"/>
    <property type="evidence" value="ECO:0007669"/>
    <property type="project" value="InterPro"/>
</dbReference>
<dbReference type="InterPro" id="IPR036318">
    <property type="entry name" value="FAD-bd_PCMH-like_sf"/>
</dbReference>
<dbReference type="OrthoDB" id="9804753at2"/>
<gene>
    <name evidence="16" type="primary">murB</name>
    <name evidence="18" type="ORF">SAMN02910451_01771</name>
</gene>
<evidence type="ECO:0000256" key="8">
    <source>
        <dbReference type="ARBA" id="ARBA00022827"/>
    </source>
</evidence>
<keyword evidence="8 16" id="KW-0274">FAD</keyword>
<dbReference type="HAMAP" id="MF_00037">
    <property type="entry name" value="MurB"/>
    <property type="match status" value="1"/>
</dbReference>
<dbReference type="PANTHER" id="PTHR21071:SF4">
    <property type="entry name" value="UDP-N-ACETYLENOLPYRUVOYLGLUCOSAMINE REDUCTASE"/>
    <property type="match status" value="1"/>
</dbReference>
<evidence type="ECO:0000256" key="10">
    <source>
        <dbReference type="ARBA" id="ARBA00022960"/>
    </source>
</evidence>
<name>A0A1G5E407_9FIRM</name>
<dbReference type="Gene3D" id="3.30.465.10">
    <property type="match status" value="1"/>
</dbReference>
<comment type="pathway">
    <text evidence="4 16">Cell wall biogenesis; peptidoglycan biosynthesis.</text>
</comment>
<dbReference type="GO" id="GO:0005829">
    <property type="term" value="C:cytosol"/>
    <property type="evidence" value="ECO:0007669"/>
    <property type="project" value="TreeGrafter"/>
</dbReference>
<keyword evidence="13 16" id="KW-0131">Cell cycle</keyword>
<evidence type="ECO:0000259" key="17">
    <source>
        <dbReference type="PROSITE" id="PS51387"/>
    </source>
</evidence>
<dbReference type="InterPro" id="IPR006094">
    <property type="entry name" value="Oxid_FAD_bind_N"/>
</dbReference>
<comment type="subcellular location">
    <subcellularLocation>
        <location evidence="3 16">Cytoplasm</location>
    </subcellularLocation>
</comment>
<evidence type="ECO:0000256" key="1">
    <source>
        <dbReference type="ARBA" id="ARBA00001974"/>
    </source>
</evidence>
<dbReference type="EMBL" id="FMUR01000010">
    <property type="protein sequence ID" value="SCY21637.1"/>
    <property type="molecule type" value="Genomic_DNA"/>
</dbReference>
<feature type="domain" description="FAD-binding PCMH-type" evidence="17">
    <location>
        <begin position="31"/>
        <end position="197"/>
    </location>
</feature>
<dbReference type="SUPFAM" id="SSF56194">
    <property type="entry name" value="Uridine diphospho-N-Acetylenolpyruvylglucosamine reductase, MurB, C-terminal domain"/>
    <property type="match status" value="1"/>
</dbReference>
<evidence type="ECO:0000256" key="15">
    <source>
        <dbReference type="ARBA" id="ARBA00048914"/>
    </source>
</evidence>
<dbReference type="GO" id="GO:0071555">
    <property type="term" value="P:cell wall organization"/>
    <property type="evidence" value="ECO:0007669"/>
    <property type="project" value="UniProtKB-KW"/>
</dbReference>
<evidence type="ECO:0000256" key="14">
    <source>
        <dbReference type="ARBA" id="ARBA00023316"/>
    </source>
</evidence>
<keyword evidence="5 16" id="KW-0963">Cytoplasm</keyword>
<dbReference type="GO" id="GO:0008762">
    <property type="term" value="F:UDP-N-acetylmuramate dehydrogenase activity"/>
    <property type="evidence" value="ECO:0007669"/>
    <property type="project" value="UniProtKB-UniRule"/>
</dbReference>
<dbReference type="AlphaFoldDB" id="A0A1G5E407"/>
<comment type="catalytic activity">
    <reaction evidence="15 16">
        <text>UDP-N-acetyl-alpha-D-muramate + NADP(+) = UDP-N-acetyl-3-O-(1-carboxyvinyl)-alpha-D-glucosamine + NADPH + H(+)</text>
        <dbReference type="Rhea" id="RHEA:12248"/>
        <dbReference type="ChEBI" id="CHEBI:15378"/>
        <dbReference type="ChEBI" id="CHEBI:57783"/>
        <dbReference type="ChEBI" id="CHEBI:58349"/>
        <dbReference type="ChEBI" id="CHEBI:68483"/>
        <dbReference type="ChEBI" id="CHEBI:70757"/>
        <dbReference type="EC" id="1.3.1.98"/>
    </reaction>
</comment>
<sequence length="308" mass="33679">MNNDLINALREIVSEENIILNENMSRHTTFRTGGPASLFISPKDTEQLLEVLKRLRAEGADYFVLGNGSNLLVSDDGYDGAVVSLKNFTDVSAESDTSIRAEAGALNSAIASFARDRELTGFEFAAGIPGTIGGAMVMNAGAYDGEMKQVVKEVKVISPEGELVTLSCDDMEFGYRTSFIKGKKYIVLSVLIELTKGQKEAIIEKMSDLAQRRRDKQPLEYPSAGSTFKRPEGNFAGKLIQDAGLRGYTVGGACVSEKHCGFVINKDSATSADIYKVIDDVRKKVYESYGVMLEPEVIMLGRFERIKP</sequence>
<evidence type="ECO:0000256" key="5">
    <source>
        <dbReference type="ARBA" id="ARBA00022490"/>
    </source>
</evidence>
<dbReference type="Gene3D" id="3.90.78.10">
    <property type="entry name" value="UDP-N-acetylenolpyruvoylglucosamine reductase, C-terminal domain"/>
    <property type="match status" value="1"/>
</dbReference>
<keyword evidence="12 16" id="KW-0560">Oxidoreductase</keyword>
<dbReference type="Pfam" id="PF02873">
    <property type="entry name" value="MurB_C"/>
    <property type="match status" value="1"/>
</dbReference>
<dbReference type="Proteomes" id="UP000183047">
    <property type="component" value="Unassembled WGS sequence"/>
</dbReference>
<evidence type="ECO:0000256" key="13">
    <source>
        <dbReference type="ARBA" id="ARBA00023306"/>
    </source>
</evidence>
<evidence type="ECO:0000313" key="19">
    <source>
        <dbReference type="Proteomes" id="UP000183047"/>
    </source>
</evidence>
<dbReference type="InterPro" id="IPR016169">
    <property type="entry name" value="FAD-bd_PCMH_sub2"/>
</dbReference>
<feature type="active site" evidence="16">
    <location>
        <position position="176"/>
    </location>
</feature>
<evidence type="ECO:0000256" key="2">
    <source>
        <dbReference type="ARBA" id="ARBA00003921"/>
    </source>
</evidence>
<dbReference type="InterPro" id="IPR016166">
    <property type="entry name" value="FAD-bd_PCMH"/>
</dbReference>
<dbReference type="GO" id="GO:0009252">
    <property type="term" value="P:peptidoglycan biosynthetic process"/>
    <property type="evidence" value="ECO:0007669"/>
    <property type="project" value="UniProtKB-UniRule"/>
</dbReference>
<evidence type="ECO:0000256" key="6">
    <source>
        <dbReference type="ARBA" id="ARBA00022618"/>
    </source>
</evidence>
<comment type="cofactor">
    <cofactor evidence="1 16">
        <name>FAD</name>
        <dbReference type="ChEBI" id="CHEBI:57692"/>
    </cofactor>
</comment>
<evidence type="ECO:0000313" key="18">
    <source>
        <dbReference type="EMBL" id="SCY21637.1"/>
    </source>
</evidence>
<keyword evidence="14 16" id="KW-0961">Cell wall biogenesis/degradation</keyword>
<organism evidence="18 19">
    <name type="scientific">Butyrivibrio hungatei</name>
    <dbReference type="NCBI Taxonomy" id="185008"/>
    <lineage>
        <taxon>Bacteria</taxon>
        <taxon>Bacillati</taxon>
        <taxon>Bacillota</taxon>
        <taxon>Clostridia</taxon>
        <taxon>Lachnospirales</taxon>
        <taxon>Lachnospiraceae</taxon>
        <taxon>Butyrivibrio</taxon>
    </lineage>
</organism>
<dbReference type="GO" id="GO:0051301">
    <property type="term" value="P:cell division"/>
    <property type="evidence" value="ECO:0007669"/>
    <property type="project" value="UniProtKB-KW"/>
</dbReference>
<evidence type="ECO:0000256" key="11">
    <source>
        <dbReference type="ARBA" id="ARBA00022984"/>
    </source>
</evidence>
<reference evidence="19" key="1">
    <citation type="submission" date="2016-10" db="EMBL/GenBank/DDBJ databases">
        <authorList>
            <person name="Varghese N."/>
            <person name="Submissions S."/>
        </authorList>
    </citation>
    <scope>NUCLEOTIDE SEQUENCE [LARGE SCALE GENOMIC DNA]</scope>
    <source>
        <strain evidence="19">XBD2006</strain>
    </source>
</reference>